<feature type="region of interest" description="Disordered" evidence="1">
    <location>
        <begin position="1070"/>
        <end position="1181"/>
    </location>
</feature>
<comment type="caution">
    <text evidence="5">The sequence shown here is derived from an EMBL/GenBank/DDBJ whole genome shotgun (WGS) entry which is preliminary data.</text>
</comment>
<feature type="compositionally biased region" description="Low complexity" evidence="1">
    <location>
        <begin position="1092"/>
        <end position="1124"/>
    </location>
</feature>
<feature type="domain" description="Dystroglycan-type cadherin-like" evidence="4">
    <location>
        <begin position="917"/>
        <end position="1011"/>
    </location>
</feature>
<organism evidence="5 6">
    <name type="scientific">Corynebacterium lipophilum</name>
    <dbReference type="NCBI Taxonomy" id="2804918"/>
    <lineage>
        <taxon>Bacteria</taxon>
        <taxon>Bacillati</taxon>
        <taxon>Actinomycetota</taxon>
        <taxon>Actinomycetes</taxon>
        <taxon>Mycobacteriales</taxon>
        <taxon>Corynebacteriaceae</taxon>
        <taxon>Corynebacterium</taxon>
    </lineage>
</organism>
<feature type="compositionally biased region" description="Low complexity" evidence="1">
    <location>
        <begin position="1149"/>
        <end position="1181"/>
    </location>
</feature>
<dbReference type="GO" id="GO:0005975">
    <property type="term" value="P:carbohydrate metabolic process"/>
    <property type="evidence" value="ECO:0007669"/>
    <property type="project" value="UniProtKB-ARBA"/>
</dbReference>
<dbReference type="InterPro" id="IPR015919">
    <property type="entry name" value="Cadherin-like_sf"/>
</dbReference>
<keyword evidence="2" id="KW-1133">Transmembrane helix</keyword>
<feature type="region of interest" description="Disordered" evidence="1">
    <location>
        <begin position="714"/>
        <end position="739"/>
    </location>
</feature>
<evidence type="ECO:0000256" key="2">
    <source>
        <dbReference type="SAM" id="Phobius"/>
    </source>
</evidence>
<protein>
    <submittedName>
        <fullName evidence="5">Ig domain-containing protein</fullName>
    </submittedName>
</protein>
<keyword evidence="6" id="KW-1185">Reference proteome</keyword>
<dbReference type="SUPFAM" id="SSF50494">
    <property type="entry name" value="Trypsin-like serine proteases"/>
    <property type="match status" value="1"/>
</dbReference>
<name>A0AAW5HXN4_9CORY</name>
<evidence type="ECO:0000256" key="3">
    <source>
        <dbReference type="SAM" id="SignalP"/>
    </source>
</evidence>
<dbReference type="InterPro" id="IPR009003">
    <property type="entry name" value="Peptidase_S1_PA"/>
</dbReference>
<dbReference type="AlphaFoldDB" id="A0AAW5HXN4"/>
<evidence type="ECO:0000259" key="4">
    <source>
        <dbReference type="SMART" id="SM00736"/>
    </source>
</evidence>
<dbReference type="GO" id="GO:0005509">
    <property type="term" value="F:calcium ion binding"/>
    <property type="evidence" value="ECO:0007669"/>
    <property type="project" value="InterPro"/>
</dbReference>
<feature type="signal peptide" evidence="3">
    <location>
        <begin position="1"/>
        <end position="31"/>
    </location>
</feature>
<feature type="chain" id="PRO_5043386288" evidence="3">
    <location>
        <begin position="32"/>
        <end position="1216"/>
    </location>
</feature>
<reference evidence="5 6" key="1">
    <citation type="submission" date="2021-01" db="EMBL/GenBank/DDBJ databases">
        <title>Identification and Characterization of Corynebacterium sp.</title>
        <authorList>
            <person name="Luo Q."/>
            <person name="Qu P."/>
            <person name="Chen Q."/>
        </authorList>
    </citation>
    <scope>NUCLEOTIDE SEQUENCE [LARGE SCALE GENOMIC DNA]</scope>
    <source>
        <strain evidence="5 6">MC-18</strain>
    </source>
</reference>
<dbReference type="Gene3D" id="2.40.10.10">
    <property type="entry name" value="Trypsin-like serine proteases"/>
    <property type="match status" value="2"/>
</dbReference>
<dbReference type="GO" id="GO:0016020">
    <property type="term" value="C:membrane"/>
    <property type="evidence" value="ECO:0007669"/>
    <property type="project" value="InterPro"/>
</dbReference>
<dbReference type="PANTHER" id="PTHR24273:SF32">
    <property type="entry name" value="HYALIN"/>
    <property type="match status" value="1"/>
</dbReference>
<dbReference type="InterPro" id="IPR006644">
    <property type="entry name" value="Cadg"/>
</dbReference>
<feature type="domain" description="Dystroglycan-type cadherin-like" evidence="4">
    <location>
        <begin position="752"/>
        <end position="837"/>
    </location>
</feature>
<keyword evidence="3" id="KW-0732">Signal</keyword>
<dbReference type="SUPFAM" id="SSF49313">
    <property type="entry name" value="Cadherin-like"/>
    <property type="match status" value="3"/>
</dbReference>
<sequence>MRSLRPGKTLIALFTAFAMSATVISPPDATAQTTSQWVPDQHEELFEQRDKLLYSEDGSDYICQVAHIADGRVYTDALCGEGHFLYYRDSEGSIHYFEDRQTDFSRNKDLFLNRFASYAIPDSLLPQVGESAEPILGSYLSAGDTVTVHGPREDYDATIENTTDGFLAITLPSHAYLTHGAPVSVGGHYLGMYEDVFDNDDHRQGLVLLADPEVPPTSEPNKVALLLERESMLSYAPGEVSTINQGDKIFNNGHRCTVGYIDKSNSRIFLAGHCSDGGPLYFTDTQKRNYYLGTMVTEFDFEGSLTNSTMSKDWGYIDIPENRSALLGENRYSSDSVLLPSMLRVGQMVYGFGQTTGHVMENYVMGVINNVILLTQQNPMHEGDSGGPNWIVDDEGKKHFIGVNSGSDDVPEGQAHKYGIAVGWEETPTSDEYVNYSGLAMQQGDAYQKAQDEAENPVAVNQGDTVGLDDNDRDLFLDQECTAKYIDHVHQRIYTSPACTGPGGARGVSTTYGWPKHWALAEIGSFYDAQLPYIQAPNGTRLGENPGAPGALLSTGQVHLSDTASIDWRSLTVAGTVGDAIMLLPYGDFEPEVNTPVTIGDNVVGLVSGIYYDENGHVKGIEVQSLLETNPIELPEGWQEDLLYEYAKATDETAPVIVDVEKKEFDSDAEIEPFEFTITDEYNELTVEVTDLPEGLYADIQYDEPRLRATVTVRGTPTKPGEQDATVTARDARGNEKSSSISFQINDATPPVIDTTALVLEAGEYADHKIPVTDNSDSFLTVTVSALPDDLTSYEEHIYGQTTAVGTHELQVTATDAAGNTATETVQLEVRDTKKPAINMRSNARWEANSEFNDSISVDVDDVTPVSVRVDGLPRGLSYDDTNGVIDGVTDAVGSHAVTISATDTSGNTSESELELVVEDTTAPTVQNAEFSSEVGSPFSYVVNATDSVGLKRVTVSGLPHGLRFDENSRTISGIPSSLGYFQAFVTASDRAGNTGDGVIEFRVVDTVLPRILVDHNPPAATKFDLPIRVEDATKTALSVTGLPAGLRHKGNRIVGSTKDSGTHRVVITATDEAGNQASETITLSVPKPRPAKTTAPAAPSTQTKVPARPSKTTVPSTSATSAPQKPKGTTPAAESPRQTSVPAKPSDEATTPTAPSETTPAASTQSEPPTEEGGSASGSSKGGIAALVILGIIALVGGVVATNPQLMKQIQSMLP</sequence>
<dbReference type="RefSeq" id="WP_252932023.1">
    <property type="nucleotide sequence ID" value="NZ_JAEUWV010000021.1"/>
</dbReference>
<dbReference type="PANTHER" id="PTHR24273">
    <property type="entry name" value="FI04643P-RELATED"/>
    <property type="match status" value="1"/>
</dbReference>
<dbReference type="SMART" id="SM00736">
    <property type="entry name" value="CADG"/>
    <property type="match status" value="2"/>
</dbReference>
<keyword evidence="2" id="KW-0812">Transmembrane</keyword>
<dbReference type="InterPro" id="IPR013783">
    <property type="entry name" value="Ig-like_fold"/>
</dbReference>
<feature type="transmembrane region" description="Helical" evidence="2">
    <location>
        <begin position="1185"/>
        <end position="1204"/>
    </location>
</feature>
<feature type="compositionally biased region" description="Polar residues" evidence="1">
    <location>
        <begin position="1074"/>
        <end position="1084"/>
    </location>
</feature>
<proteinExistence type="predicted"/>
<dbReference type="Gene3D" id="2.60.40.10">
    <property type="entry name" value="Immunoglobulins"/>
    <property type="match status" value="5"/>
</dbReference>
<gene>
    <name evidence="5" type="ORF">JMN37_09990</name>
</gene>
<evidence type="ECO:0000313" key="5">
    <source>
        <dbReference type="EMBL" id="MCO6395293.1"/>
    </source>
</evidence>
<dbReference type="EMBL" id="JAEUWV010000021">
    <property type="protein sequence ID" value="MCO6395293.1"/>
    <property type="molecule type" value="Genomic_DNA"/>
</dbReference>
<dbReference type="InterPro" id="IPR043504">
    <property type="entry name" value="Peptidase_S1_PA_chymotrypsin"/>
</dbReference>
<dbReference type="Pfam" id="PF05345">
    <property type="entry name" value="He_PIG"/>
    <property type="match status" value="3"/>
</dbReference>
<evidence type="ECO:0000256" key="1">
    <source>
        <dbReference type="SAM" id="MobiDB-lite"/>
    </source>
</evidence>
<accession>A0AAW5HXN4</accession>
<dbReference type="Proteomes" id="UP001205920">
    <property type="component" value="Unassembled WGS sequence"/>
</dbReference>
<keyword evidence="2" id="KW-0472">Membrane</keyword>
<evidence type="ECO:0000313" key="6">
    <source>
        <dbReference type="Proteomes" id="UP001205920"/>
    </source>
</evidence>